<evidence type="ECO:0000256" key="2">
    <source>
        <dbReference type="SAM" id="Phobius"/>
    </source>
</evidence>
<feature type="region of interest" description="Disordered" evidence="1">
    <location>
        <begin position="81"/>
        <end position="174"/>
    </location>
</feature>
<evidence type="ECO:0000313" key="3">
    <source>
        <dbReference type="EMBL" id="BES99601.1"/>
    </source>
</evidence>
<organism evidence="3 4">
    <name type="scientific">Nesidiocoris tenuis</name>
    <dbReference type="NCBI Taxonomy" id="355587"/>
    <lineage>
        <taxon>Eukaryota</taxon>
        <taxon>Metazoa</taxon>
        <taxon>Ecdysozoa</taxon>
        <taxon>Arthropoda</taxon>
        <taxon>Hexapoda</taxon>
        <taxon>Insecta</taxon>
        <taxon>Pterygota</taxon>
        <taxon>Neoptera</taxon>
        <taxon>Paraneoptera</taxon>
        <taxon>Hemiptera</taxon>
        <taxon>Heteroptera</taxon>
        <taxon>Panheteroptera</taxon>
        <taxon>Cimicomorpha</taxon>
        <taxon>Miridae</taxon>
        <taxon>Dicyphina</taxon>
        <taxon>Nesidiocoris</taxon>
    </lineage>
</organism>
<reference evidence="3 4" key="1">
    <citation type="submission" date="2023-09" db="EMBL/GenBank/DDBJ databases">
        <title>Nesidiocoris tenuis whole genome shotgun sequence.</title>
        <authorList>
            <person name="Shibata T."/>
            <person name="Shimoda M."/>
            <person name="Kobayashi T."/>
            <person name="Uehara T."/>
        </authorList>
    </citation>
    <scope>NUCLEOTIDE SEQUENCE [LARGE SCALE GENOMIC DNA]</scope>
    <source>
        <strain evidence="3 4">Japan</strain>
    </source>
</reference>
<feature type="compositionally biased region" description="Polar residues" evidence="1">
    <location>
        <begin position="161"/>
        <end position="174"/>
    </location>
</feature>
<sequence>MIANASLLPARQSVTVLFIGPVLLHPYFLFYSDTERRIAAYYSRPRRRSGSALVEADKVSGGGSVAGDDAYSMMVMMGSLENGPHREMPVDVPDSFIARSKTPPRYPPPRPAARGAVNGNAGSPGKPVPPPREPVPRPPPPAASRTINNNTTAELSKEPTKQQLDSIKKYQVSQ</sequence>
<dbReference type="EMBL" id="AP028918">
    <property type="protein sequence ID" value="BES99601.1"/>
    <property type="molecule type" value="Genomic_DNA"/>
</dbReference>
<evidence type="ECO:0000313" key="4">
    <source>
        <dbReference type="Proteomes" id="UP001307889"/>
    </source>
</evidence>
<keyword evidence="2" id="KW-0812">Transmembrane</keyword>
<feature type="compositionally biased region" description="Pro residues" evidence="1">
    <location>
        <begin position="126"/>
        <end position="142"/>
    </location>
</feature>
<evidence type="ECO:0000256" key="1">
    <source>
        <dbReference type="SAM" id="MobiDB-lite"/>
    </source>
</evidence>
<dbReference type="Proteomes" id="UP001307889">
    <property type="component" value="Chromosome 10"/>
</dbReference>
<feature type="compositionally biased region" description="Polar residues" evidence="1">
    <location>
        <begin position="145"/>
        <end position="154"/>
    </location>
</feature>
<proteinExistence type="predicted"/>
<name>A0ABN7B8W7_9HEMI</name>
<protein>
    <submittedName>
        <fullName evidence="3">GuKc</fullName>
    </submittedName>
</protein>
<keyword evidence="2" id="KW-0472">Membrane</keyword>
<accession>A0ABN7B8W7</accession>
<keyword evidence="2" id="KW-1133">Transmembrane helix</keyword>
<keyword evidence="4" id="KW-1185">Reference proteome</keyword>
<gene>
    <name evidence="3" type="ORF">NTJ_12418</name>
</gene>
<feature type="transmembrane region" description="Helical" evidence="2">
    <location>
        <begin position="12"/>
        <end position="31"/>
    </location>
</feature>